<gene>
    <name evidence="1" type="ORF">SAMN05216238_104177</name>
</gene>
<dbReference type="AlphaFoldDB" id="A0A1I1VDA8"/>
<name>A0A1I1VDA8_9BACI</name>
<protein>
    <submittedName>
        <fullName evidence="1">Uncharacterized protein</fullName>
    </submittedName>
</protein>
<reference evidence="2" key="1">
    <citation type="submission" date="2016-10" db="EMBL/GenBank/DDBJ databases">
        <authorList>
            <person name="Varghese N."/>
            <person name="Submissions S."/>
        </authorList>
    </citation>
    <scope>NUCLEOTIDE SEQUENCE [LARGE SCALE GENOMIC DNA]</scope>
    <source>
        <strain evidence="2">DSM 22530</strain>
    </source>
</reference>
<evidence type="ECO:0000313" key="1">
    <source>
        <dbReference type="EMBL" id="SFD80977.1"/>
    </source>
</evidence>
<keyword evidence="2" id="KW-1185">Reference proteome</keyword>
<evidence type="ECO:0000313" key="2">
    <source>
        <dbReference type="Proteomes" id="UP000199474"/>
    </source>
</evidence>
<organism evidence="1 2">
    <name type="scientific">Lentibacillus persicus</name>
    <dbReference type="NCBI Taxonomy" id="640948"/>
    <lineage>
        <taxon>Bacteria</taxon>
        <taxon>Bacillati</taxon>
        <taxon>Bacillota</taxon>
        <taxon>Bacilli</taxon>
        <taxon>Bacillales</taxon>
        <taxon>Bacillaceae</taxon>
        <taxon>Lentibacillus</taxon>
    </lineage>
</organism>
<accession>A0A1I1VDA8</accession>
<proteinExistence type="predicted"/>
<dbReference type="Proteomes" id="UP000199474">
    <property type="component" value="Unassembled WGS sequence"/>
</dbReference>
<dbReference type="EMBL" id="FOMR01000004">
    <property type="protein sequence ID" value="SFD80977.1"/>
    <property type="molecule type" value="Genomic_DNA"/>
</dbReference>
<sequence>MSKIRHKPLILVKLIDFLYNGYAVKFDGRMKDEHS</sequence>